<organism evidence="2 3">
    <name type="scientific">Methylobacterium nonmethylotrophicum</name>
    <dbReference type="NCBI Taxonomy" id="1141884"/>
    <lineage>
        <taxon>Bacteria</taxon>
        <taxon>Pseudomonadati</taxon>
        <taxon>Pseudomonadota</taxon>
        <taxon>Alphaproteobacteria</taxon>
        <taxon>Hyphomicrobiales</taxon>
        <taxon>Methylobacteriaceae</taxon>
        <taxon>Methylobacterium</taxon>
    </lineage>
</organism>
<evidence type="ECO:0000259" key="1">
    <source>
        <dbReference type="Pfam" id="PF10030"/>
    </source>
</evidence>
<evidence type="ECO:0000313" key="3">
    <source>
        <dbReference type="Proteomes" id="UP000297535"/>
    </source>
</evidence>
<name>A0A4Z0NYB6_9HYPH</name>
<proteinExistence type="predicted"/>
<protein>
    <submittedName>
        <fullName evidence="2">DUF2272 domain-containing protein</fullName>
    </submittedName>
</protein>
<dbReference type="Pfam" id="PF10030">
    <property type="entry name" value="DUF2272"/>
    <property type="match status" value="1"/>
</dbReference>
<keyword evidence="3" id="KW-1185">Reference proteome</keyword>
<dbReference type="OrthoDB" id="3078754at2"/>
<dbReference type="AlphaFoldDB" id="A0A4Z0NYB6"/>
<sequence>MSQFTTAVANECRKQLTRWKNGTGRETNDPYYRYVGEYWSYGLKNAHIDGRTVYQDKNGDPFRPAWSSAFISYIMRRSGAGAEFYYHEGHCHYVAKALRDAQGPSATAKFLGRDPAHYVPKVGDLINAGRGSGSNVRYSNFFKHYGSKIVPKGNFIPSHSDIVVSVDAGSLTTIGGNVSVDTVGQKTWKLKPDGTLDDKNDLICIIECTL</sequence>
<dbReference type="InterPro" id="IPR019262">
    <property type="entry name" value="DUF2272"/>
</dbReference>
<dbReference type="EMBL" id="SRLB01000002">
    <property type="protein sequence ID" value="TGE01726.1"/>
    <property type="molecule type" value="Genomic_DNA"/>
</dbReference>
<feature type="domain" description="DUF2272" evidence="1">
    <location>
        <begin position="33"/>
        <end position="201"/>
    </location>
</feature>
<dbReference type="RefSeq" id="WP_135413040.1">
    <property type="nucleotide sequence ID" value="NZ_SRLB01000002.1"/>
</dbReference>
<comment type="caution">
    <text evidence="2">The sequence shown here is derived from an EMBL/GenBank/DDBJ whole genome shotgun (WGS) entry which is preliminary data.</text>
</comment>
<reference evidence="2 3" key="1">
    <citation type="submission" date="2019-04" db="EMBL/GenBank/DDBJ databases">
        <authorList>
            <person name="Feng G."/>
            <person name="Zhu H."/>
        </authorList>
    </citation>
    <scope>NUCLEOTIDE SEQUENCE [LARGE SCALE GENOMIC DNA]</scope>
    <source>
        <strain evidence="2 3">6HR-1</strain>
    </source>
</reference>
<accession>A0A4Z0NYB6</accession>
<dbReference type="Proteomes" id="UP000297535">
    <property type="component" value="Unassembled WGS sequence"/>
</dbReference>
<evidence type="ECO:0000313" key="2">
    <source>
        <dbReference type="EMBL" id="TGE01726.1"/>
    </source>
</evidence>
<gene>
    <name evidence="2" type="ORF">EU555_03365</name>
</gene>